<feature type="domain" description="DUF218" evidence="2">
    <location>
        <begin position="46"/>
        <end position="168"/>
    </location>
</feature>
<dbReference type="EMBL" id="QMFB01000007">
    <property type="protein sequence ID" value="RAV20552.1"/>
    <property type="molecule type" value="Genomic_DNA"/>
</dbReference>
<dbReference type="PANTHER" id="PTHR30336:SF20">
    <property type="entry name" value="DUF218 DOMAIN-CONTAINING PROTEIN"/>
    <property type="match status" value="1"/>
</dbReference>
<comment type="caution">
    <text evidence="3">The sequence shown here is derived from an EMBL/GenBank/DDBJ whole genome shotgun (WGS) entry which is preliminary data.</text>
</comment>
<dbReference type="InterPro" id="IPR003848">
    <property type="entry name" value="DUF218"/>
</dbReference>
<evidence type="ECO:0000256" key="1">
    <source>
        <dbReference type="SAM" id="Phobius"/>
    </source>
</evidence>
<name>A0A329MLR7_9BACL</name>
<evidence type="ECO:0000313" key="3">
    <source>
        <dbReference type="EMBL" id="RAV20552.1"/>
    </source>
</evidence>
<keyword evidence="1" id="KW-0812">Transmembrane</keyword>
<dbReference type="RefSeq" id="WP_113031409.1">
    <property type="nucleotide sequence ID" value="NZ_QMFB01000007.1"/>
</dbReference>
<organism evidence="3 4">
    <name type="scientific">Paenibacillus contaminans</name>
    <dbReference type="NCBI Taxonomy" id="450362"/>
    <lineage>
        <taxon>Bacteria</taxon>
        <taxon>Bacillati</taxon>
        <taxon>Bacillota</taxon>
        <taxon>Bacilli</taxon>
        <taxon>Bacillales</taxon>
        <taxon>Paenibacillaceae</taxon>
        <taxon>Paenibacillus</taxon>
    </lineage>
</organism>
<dbReference type="PANTHER" id="PTHR30336">
    <property type="entry name" value="INNER MEMBRANE PROTEIN, PROBABLE PERMEASE"/>
    <property type="match status" value="1"/>
</dbReference>
<feature type="transmembrane region" description="Helical" evidence="1">
    <location>
        <begin position="12"/>
        <end position="32"/>
    </location>
</feature>
<protein>
    <submittedName>
        <fullName evidence="3">YdcF family protein</fullName>
    </submittedName>
</protein>
<dbReference type="InterPro" id="IPR051599">
    <property type="entry name" value="Cell_Envelope_Assoc"/>
</dbReference>
<dbReference type="OrthoDB" id="9782395at2"/>
<evidence type="ECO:0000313" key="4">
    <source>
        <dbReference type="Proteomes" id="UP000250369"/>
    </source>
</evidence>
<dbReference type="Gene3D" id="3.40.50.620">
    <property type="entry name" value="HUPs"/>
    <property type="match status" value="1"/>
</dbReference>
<accession>A0A329MLR7</accession>
<keyword evidence="1" id="KW-0472">Membrane</keyword>
<proteinExistence type="predicted"/>
<dbReference type="Pfam" id="PF02698">
    <property type="entry name" value="DUF218"/>
    <property type="match status" value="1"/>
</dbReference>
<gene>
    <name evidence="3" type="ORF">DQG23_13630</name>
</gene>
<evidence type="ECO:0000259" key="2">
    <source>
        <dbReference type="Pfam" id="PF02698"/>
    </source>
</evidence>
<dbReference type="GO" id="GO:0005886">
    <property type="term" value="C:plasma membrane"/>
    <property type="evidence" value="ECO:0007669"/>
    <property type="project" value="TreeGrafter"/>
</dbReference>
<dbReference type="Proteomes" id="UP000250369">
    <property type="component" value="Unassembled WGS sequence"/>
</dbReference>
<keyword evidence="1" id="KW-1133">Transmembrane helix</keyword>
<reference evidence="3 4" key="1">
    <citation type="journal article" date="2009" name="Int. J. Syst. Evol. Microbiol.">
        <title>Paenibacillus contaminans sp. nov., isolated from a contaminated laboratory plate.</title>
        <authorList>
            <person name="Chou J.H."/>
            <person name="Lee J.H."/>
            <person name="Lin M.C."/>
            <person name="Chang P.S."/>
            <person name="Arun A.B."/>
            <person name="Young C.C."/>
            <person name="Chen W.M."/>
        </authorList>
    </citation>
    <scope>NUCLEOTIDE SEQUENCE [LARGE SCALE GENOMIC DNA]</scope>
    <source>
        <strain evidence="3 4">CKOBP-6</strain>
    </source>
</reference>
<dbReference type="InterPro" id="IPR014729">
    <property type="entry name" value="Rossmann-like_a/b/a_fold"/>
</dbReference>
<dbReference type="AlphaFoldDB" id="A0A329MLR7"/>
<keyword evidence="4" id="KW-1185">Reference proteome</keyword>
<dbReference type="CDD" id="cd06259">
    <property type="entry name" value="YdcF-like"/>
    <property type="match status" value="1"/>
</dbReference>
<sequence length="206" mass="23377">MRSKKRQRLRWILRLGILGFVLLAIWTVYVQWKIQAAQFGETKAADVGIVLGAALWNDKPSPGLRERLDHALALYEQGKYPRLIVSGGLDGNSSKLTEAEGMKNYLVEKGVPAESIFLENEATSTYENLLFSQKIMEQNGWRSAVIVTHHYHGARAKDIAAFIGMREADVDTADSRVMNMTWHNARETLAYTKWEVDKLLMRVGLR</sequence>